<sequence>LYFLLLMCLFSLGHPCVVDKSEAYKTKSLVVDLYIYGPRFVFSLLNGRNVEMLEDASEKETIEKRRSPILYCIDHLMKNKER</sequence>
<keyword evidence="3" id="KW-1185">Reference proteome</keyword>
<dbReference type="EMBL" id="JXTB01000075">
    <property type="protein sequence ID" value="PON67036.1"/>
    <property type="molecule type" value="Genomic_DNA"/>
</dbReference>
<dbReference type="AlphaFoldDB" id="A0A2P5D163"/>
<feature type="chain" id="PRO_5015128834" evidence="1">
    <location>
        <begin position="16"/>
        <end position="82"/>
    </location>
</feature>
<dbReference type="OrthoDB" id="10369062at2759"/>
<feature type="signal peptide" evidence="1">
    <location>
        <begin position="1"/>
        <end position="15"/>
    </location>
</feature>
<proteinExistence type="predicted"/>
<protein>
    <submittedName>
        <fullName evidence="2">Uncharacterized protein</fullName>
    </submittedName>
</protein>
<organism evidence="2 3">
    <name type="scientific">Parasponia andersonii</name>
    <name type="common">Sponia andersonii</name>
    <dbReference type="NCBI Taxonomy" id="3476"/>
    <lineage>
        <taxon>Eukaryota</taxon>
        <taxon>Viridiplantae</taxon>
        <taxon>Streptophyta</taxon>
        <taxon>Embryophyta</taxon>
        <taxon>Tracheophyta</taxon>
        <taxon>Spermatophyta</taxon>
        <taxon>Magnoliopsida</taxon>
        <taxon>eudicotyledons</taxon>
        <taxon>Gunneridae</taxon>
        <taxon>Pentapetalae</taxon>
        <taxon>rosids</taxon>
        <taxon>fabids</taxon>
        <taxon>Rosales</taxon>
        <taxon>Cannabaceae</taxon>
        <taxon>Parasponia</taxon>
    </lineage>
</organism>
<name>A0A2P5D163_PARAD</name>
<evidence type="ECO:0000313" key="2">
    <source>
        <dbReference type="EMBL" id="PON67036.1"/>
    </source>
</evidence>
<dbReference type="Proteomes" id="UP000237105">
    <property type="component" value="Unassembled WGS sequence"/>
</dbReference>
<feature type="non-terminal residue" evidence="2">
    <location>
        <position position="1"/>
    </location>
</feature>
<gene>
    <name evidence="2" type="ORF">PanWU01x14_106180</name>
</gene>
<accession>A0A2P5D163</accession>
<keyword evidence="1" id="KW-0732">Signal</keyword>
<comment type="caution">
    <text evidence="2">The sequence shown here is derived from an EMBL/GenBank/DDBJ whole genome shotgun (WGS) entry which is preliminary data.</text>
</comment>
<evidence type="ECO:0000256" key="1">
    <source>
        <dbReference type="SAM" id="SignalP"/>
    </source>
</evidence>
<evidence type="ECO:0000313" key="3">
    <source>
        <dbReference type="Proteomes" id="UP000237105"/>
    </source>
</evidence>
<reference evidence="3" key="1">
    <citation type="submission" date="2016-06" db="EMBL/GenBank/DDBJ databases">
        <title>Parallel loss of symbiosis genes in relatives of nitrogen-fixing non-legume Parasponia.</title>
        <authorList>
            <person name="Van Velzen R."/>
            <person name="Holmer R."/>
            <person name="Bu F."/>
            <person name="Rutten L."/>
            <person name="Van Zeijl A."/>
            <person name="Liu W."/>
            <person name="Santuari L."/>
            <person name="Cao Q."/>
            <person name="Sharma T."/>
            <person name="Shen D."/>
            <person name="Roswanjaya Y."/>
            <person name="Wardhani T."/>
            <person name="Kalhor M.S."/>
            <person name="Jansen J."/>
            <person name="Van den Hoogen J."/>
            <person name="Gungor B."/>
            <person name="Hartog M."/>
            <person name="Hontelez J."/>
            <person name="Verver J."/>
            <person name="Yang W.-C."/>
            <person name="Schijlen E."/>
            <person name="Repin R."/>
            <person name="Schilthuizen M."/>
            <person name="Schranz E."/>
            <person name="Heidstra R."/>
            <person name="Miyata K."/>
            <person name="Fedorova E."/>
            <person name="Kohlen W."/>
            <person name="Bisseling T."/>
            <person name="Smit S."/>
            <person name="Geurts R."/>
        </authorList>
    </citation>
    <scope>NUCLEOTIDE SEQUENCE [LARGE SCALE GENOMIC DNA]</scope>
    <source>
        <strain evidence="3">cv. WU1-14</strain>
    </source>
</reference>